<gene>
    <name evidence="7" type="ORF">OSB1V03_LOCUS7115</name>
</gene>
<reference evidence="7" key="1">
    <citation type="submission" date="2020-11" db="EMBL/GenBank/DDBJ databases">
        <authorList>
            <person name="Tran Van P."/>
        </authorList>
    </citation>
    <scope>NUCLEOTIDE SEQUENCE</scope>
</reference>
<dbReference type="Gene3D" id="3.40.50.1820">
    <property type="entry name" value="alpha/beta hydrolase"/>
    <property type="match status" value="1"/>
</dbReference>
<dbReference type="InterPro" id="IPR050654">
    <property type="entry name" value="AChE-related_enzymes"/>
</dbReference>
<dbReference type="SUPFAM" id="SSF53474">
    <property type="entry name" value="alpha/beta-Hydrolases"/>
    <property type="match status" value="1"/>
</dbReference>
<keyword evidence="8" id="KW-1185">Reference proteome</keyword>
<dbReference type="PANTHER" id="PTHR43918:SF4">
    <property type="entry name" value="CARBOXYLIC ESTER HYDROLASE"/>
    <property type="match status" value="1"/>
</dbReference>
<sequence>MIYSGHVLSALGDVVVVTINYRLNVFGMLYTGAEGTASGNQALWDQALALEWVSDNIKYFGGDPDMVTVFGESAGAISTALRTLSPFS</sequence>
<evidence type="ECO:0000256" key="4">
    <source>
        <dbReference type="ARBA" id="ARBA00023180"/>
    </source>
</evidence>
<dbReference type="InterPro" id="IPR029058">
    <property type="entry name" value="AB_hydrolase_fold"/>
</dbReference>
<evidence type="ECO:0000256" key="3">
    <source>
        <dbReference type="ARBA" id="ARBA00022801"/>
    </source>
</evidence>
<accession>A0A7R9Q032</accession>
<keyword evidence="2" id="KW-0719">Serine esterase</keyword>
<dbReference type="GO" id="GO:0003990">
    <property type="term" value="F:acetylcholinesterase activity"/>
    <property type="evidence" value="ECO:0007669"/>
    <property type="project" value="TreeGrafter"/>
</dbReference>
<name>A0A7R9Q032_9ACAR</name>
<dbReference type="GO" id="GO:0005886">
    <property type="term" value="C:plasma membrane"/>
    <property type="evidence" value="ECO:0007669"/>
    <property type="project" value="TreeGrafter"/>
</dbReference>
<dbReference type="EC" id="3.1.1.-" evidence="5"/>
<dbReference type="Proteomes" id="UP000759131">
    <property type="component" value="Unassembled WGS sequence"/>
</dbReference>
<dbReference type="GO" id="GO:0005615">
    <property type="term" value="C:extracellular space"/>
    <property type="evidence" value="ECO:0007669"/>
    <property type="project" value="TreeGrafter"/>
</dbReference>
<evidence type="ECO:0000256" key="5">
    <source>
        <dbReference type="RuleBase" id="RU361235"/>
    </source>
</evidence>
<dbReference type="InterPro" id="IPR019826">
    <property type="entry name" value="Carboxylesterase_B_AS"/>
</dbReference>
<dbReference type="Pfam" id="PF00135">
    <property type="entry name" value="COesterase"/>
    <property type="match status" value="1"/>
</dbReference>
<dbReference type="AlphaFoldDB" id="A0A7R9Q032"/>
<organism evidence="7">
    <name type="scientific">Medioppia subpectinata</name>
    <dbReference type="NCBI Taxonomy" id="1979941"/>
    <lineage>
        <taxon>Eukaryota</taxon>
        <taxon>Metazoa</taxon>
        <taxon>Ecdysozoa</taxon>
        <taxon>Arthropoda</taxon>
        <taxon>Chelicerata</taxon>
        <taxon>Arachnida</taxon>
        <taxon>Acari</taxon>
        <taxon>Acariformes</taxon>
        <taxon>Sarcoptiformes</taxon>
        <taxon>Oribatida</taxon>
        <taxon>Brachypylina</taxon>
        <taxon>Oppioidea</taxon>
        <taxon>Oppiidae</taxon>
        <taxon>Medioppia</taxon>
    </lineage>
</organism>
<dbReference type="GO" id="GO:0006581">
    <property type="term" value="P:acetylcholine catabolic process"/>
    <property type="evidence" value="ECO:0007669"/>
    <property type="project" value="TreeGrafter"/>
</dbReference>
<dbReference type="OrthoDB" id="10063497at2759"/>
<protein>
    <recommendedName>
        <fullName evidence="5">Carboxylic ester hydrolase</fullName>
        <ecNumber evidence="5">3.1.1.-</ecNumber>
    </recommendedName>
</protein>
<keyword evidence="4" id="KW-0325">Glycoprotein</keyword>
<dbReference type="InterPro" id="IPR002018">
    <property type="entry name" value="CarbesteraseB"/>
</dbReference>
<dbReference type="PANTHER" id="PTHR43918">
    <property type="entry name" value="ACETYLCHOLINESTERASE"/>
    <property type="match status" value="1"/>
</dbReference>
<dbReference type="GO" id="GO:0019695">
    <property type="term" value="P:choline metabolic process"/>
    <property type="evidence" value="ECO:0007669"/>
    <property type="project" value="TreeGrafter"/>
</dbReference>
<evidence type="ECO:0000256" key="1">
    <source>
        <dbReference type="ARBA" id="ARBA00005964"/>
    </source>
</evidence>
<evidence type="ECO:0000313" key="8">
    <source>
        <dbReference type="Proteomes" id="UP000759131"/>
    </source>
</evidence>
<dbReference type="PROSITE" id="PS00122">
    <property type="entry name" value="CARBOXYLESTERASE_B_1"/>
    <property type="match status" value="1"/>
</dbReference>
<proteinExistence type="inferred from homology"/>
<evidence type="ECO:0000313" key="7">
    <source>
        <dbReference type="EMBL" id="CAD7626682.1"/>
    </source>
</evidence>
<comment type="similarity">
    <text evidence="1 5">Belongs to the type-B carboxylesterase/lipase family.</text>
</comment>
<feature type="domain" description="Carboxylesterase type B" evidence="6">
    <location>
        <begin position="3"/>
        <end position="88"/>
    </location>
</feature>
<dbReference type="EMBL" id="OC858628">
    <property type="protein sequence ID" value="CAD7626682.1"/>
    <property type="molecule type" value="Genomic_DNA"/>
</dbReference>
<evidence type="ECO:0000259" key="6">
    <source>
        <dbReference type="Pfam" id="PF00135"/>
    </source>
</evidence>
<keyword evidence="3 5" id="KW-0378">Hydrolase</keyword>
<dbReference type="EMBL" id="CAJPIZ010004053">
    <property type="protein sequence ID" value="CAG2107112.1"/>
    <property type="molecule type" value="Genomic_DNA"/>
</dbReference>
<evidence type="ECO:0000256" key="2">
    <source>
        <dbReference type="ARBA" id="ARBA00022487"/>
    </source>
</evidence>